<dbReference type="PROSITE" id="PS51635">
    <property type="entry name" value="PNPLA"/>
    <property type="match status" value="1"/>
</dbReference>
<dbReference type="Gene3D" id="3.40.1090.10">
    <property type="entry name" value="Cytosolic phospholipase A2 catalytic domain"/>
    <property type="match status" value="2"/>
</dbReference>
<evidence type="ECO:0000256" key="1">
    <source>
        <dbReference type="ARBA" id="ARBA00022801"/>
    </source>
</evidence>
<organism evidence="6">
    <name type="scientific">Candidatus Berkiella aquae</name>
    <dbReference type="NCBI Taxonomy" id="295108"/>
    <lineage>
        <taxon>Bacteria</taxon>
        <taxon>Pseudomonadati</taxon>
        <taxon>Pseudomonadota</taxon>
        <taxon>Gammaproteobacteria</taxon>
        <taxon>Candidatus Berkiellales</taxon>
        <taxon>Candidatus Berkiellaceae</taxon>
        <taxon>Candidatus Berkiella</taxon>
    </lineage>
</organism>
<keyword evidence="3 4" id="KW-0443">Lipid metabolism</keyword>
<dbReference type="PANTHER" id="PTHR14226">
    <property type="entry name" value="NEUROPATHY TARGET ESTERASE/SWISS CHEESE D.MELANOGASTER"/>
    <property type="match status" value="1"/>
</dbReference>
<feature type="domain" description="PNPLA" evidence="5">
    <location>
        <begin position="11"/>
        <end position="216"/>
    </location>
</feature>
<reference evidence="7" key="3">
    <citation type="submission" date="2021-06" db="EMBL/GenBank/DDBJ databases">
        <title>Genomic Description and Analysis of Intracellular Bacteria, Candidatus Berkiella cookevillensis and Candidatus Berkiella aquae.</title>
        <authorList>
            <person name="Kidane D.T."/>
            <person name="Mehari Y.T."/>
            <person name="Rice F.C."/>
            <person name="Arivett B.A."/>
            <person name="Farone A.L."/>
            <person name="Berk S.G."/>
            <person name="Farone M.B."/>
        </authorList>
    </citation>
    <scope>NUCLEOTIDE SEQUENCE</scope>
    <source>
        <strain evidence="7">HT99</strain>
    </source>
</reference>
<keyword evidence="2 4" id="KW-0442">Lipid degradation</keyword>
<feature type="active site" description="Nucleophile" evidence="4">
    <location>
        <position position="45"/>
    </location>
</feature>
<sequence>MANTHIKSINLALQGGGAHGAFCWGVLDYLLQDGRVHFEGISATSAGAANAIVLAQGLLNDSHDEARRILNQFWERISQTGVSYSQFKGFPFMNMLTQGKFDQFSLDDSLLFSSFDLMTKVFSPYQFNPFNINPLRTILEETVNFNEVRSKTQLKLFICATNVETCKIRIFDHQSISVDAILASACLPFLFQAVEIEGEYFWDGGYIGNPAIFPLIYHCQSQDVVISHINPIVRKGVPKTATEILNRVNEISFNSSLMREMRAISFVSKLIDNQTIAADKMKKMYIHSIRSDEEMATHSVSSKMNTDWQFLKHLKDKGREVAKQWLDNHFHDLGKKSSIDIDKEFL</sequence>
<dbReference type="InterPro" id="IPR016035">
    <property type="entry name" value="Acyl_Trfase/lysoPLipase"/>
</dbReference>
<keyword evidence="1 4" id="KW-0378">Hydrolase</keyword>
<comment type="caution">
    <text evidence="4">Lacks conserved residue(s) required for the propagation of feature annotation.</text>
</comment>
<feature type="short sequence motif" description="GXGXXG" evidence="4">
    <location>
        <begin position="15"/>
        <end position="20"/>
    </location>
</feature>
<dbReference type="InterPro" id="IPR050301">
    <property type="entry name" value="NTE"/>
</dbReference>
<dbReference type="EMBL" id="LKAJ02000001">
    <property type="protein sequence ID" value="MCS5711590.1"/>
    <property type="molecule type" value="Genomic_DNA"/>
</dbReference>
<dbReference type="InterPro" id="IPR002641">
    <property type="entry name" value="PNPLA_dom"/>
</dbReference>
<keyword evidence="8" id="KW-1185">Reference proteome</keyword>
<gene>
    <name evidence="7" type="ORF">HT99x_009085</name>
    <name evidence="6" type="ORF">HT99x_01415</name>
</gene>
<dbReference type="RefSeq" id="WP_075066038.1">
    <property type="nucleotide sequence ID" value="NZ_LKAJ02000001.1"/>
</dbReference>
<reference evidence="7" key="2">
    <citation type="journal article" date="2016" name="Genome Announc.">
        <title>Draft Genome Sequences of Two Novel Amoeba-Resistant Intranuclear Bacteria, 'Candidatus Berkiella cookevillensis' and 'Candidatus Berkiella aquae'.</title>
        <authorList>
            <person name="Mehari Y.T."/>
            <person name="Arivett B.A."/>
            <person name="Farone A.L."/>
            <person name="Gunderson J.H."/>
            <person name="Farone M.B."/>
        </authorList>
    </citation>
    <scope>NUCLEOTIDE SEQUENCE</scope>
    <source>
        <strain evidence="7">HT99</strain>
    </source>
</reference>
<evidence type="ECO:0000313" key="7">
    <source>
        <dbReference type="EMBL" id="MCS5711590.1"/>
    </source>
</evidence>
<protein>
    <submittedName>
        <fullName evidence="6 7">Patatin-like phospholipase</fullName>
    </submittedName>
</protein>
<dbReference type="STRING" id="295108.HT99x_01415"/>
<name>A0A0Q9YXI7_9GAMM</name>
<dbReference type="Proteomes" id="UP000051497">
    <property type="component" value="Unassembled WGS sequence"/>
</dbReference>
<dbReference type="PATRIC" id="fig|1590043.3.peg.1442"/>
<evidence type="ECO:0000313" key="8">
    <source>
        <dbReference type="Proteomes" id="UP000051497"/>
    </source>
</evidence>
<dbReference type="Pfam" id="PF01734">
    <property type="entry name" value="Patatin"/>
    <property type="match status" value="1"/>
</dbReference>
<evidence type="ECO:0000256" key="4">
    <source>
        <dbReference type="PROSITE-ProRule" id="PRU01161"/>
    </source>
</evidence>
<feature type="active site" description="Proton acceptor" evidence="4">
    <location>
        <position position="203"/>
    </location>
</feature>
<dbReference type="AlphaFoldDB" id="A0A0Q9YXI7"/>
<dbReference type="PANTHER" id="PTHR14226:SF78">
    <property type="entry name" value="SLR0060 PROTEIN"/>
    <property type="match status" value="1"/>
</dbReference>
<evidence type="ECO:0000259" key="5">
    <source>
        <dbReference type="PROSITE" id="PS51635"/>
    </source>
</evidence>
<proteinExistence type="predicted"/>
<dbReference type="SUPFAM" id="SSF52151">
    <property type="entry name" value="FabD/lysophospholipase-like"/>
    <property type="match status" value="1"/>
</dbReference>
<dbReference type="GO" id="GO:0016042">
    <property type="term" value="P:lipid catabolic process"/>
    <property type="evidence" value="ECO:0007669"/>
    <property type="project" value="UniProtKB-UniRule"/>
</dbReference>
<dbReference type="OrthoDB" id="9807112at2"/>
<reference evidence="6" key="1">
    <citation type="submission" date="2015-09" db="EMBL/GenBank/DDBJ databases">
        <title>Draft Genome Sequences of Two Novel Amoeba-resistant Intranuclear Bacteria, Candidatus Berkiella cookevillensis and Candidatus Berkiella aquae.</title>
        <authorList>
            <person name="Mehari Y.T."/>
            <person name="Arivett B.A."/>
            <person name="Farone A.L."/>
            <person name="Gunderson J.H."/>
            <person name="Farone M.B."/>
        </authorList>
    </citation>
    <scope>NUCLEOTIDE SEQUENCE [LARGE SCALE GENOMIC DNA]</scope>
    <source>
        <strain evidence="6">HT99</strain>
    </source>
</reference>
<comment type="caution">
    <text evidence="6">The sequence shown here is derived from an EMBL/GenBank/DDBJ whole genome shotgun (WGS) entry which is preliminary data.</text>
</comment>
<dbReference type="EMBL" id="LKAJ01000004">
    <property type="protein sequence ID" value="KRG21662.1"/>
    <property type="molecule type" value="Genomic_DNA"/>
</dbReference>
<dbReference type="GO" id="GO:0016787">
    <property type="term" value="F:hydrolase activity"/>
    <property type="evidence" value="ECO:0007669"/>
    <property type="project" value="UniProtKB-UniRule"/>
</dbReference>
<evidence type="ECO:0000313" key="6">
    <source>
        <dbReference type="EMBL" id="KRG21662.1"/>
    </source>
</evidence>
<evidence type="ECO:0000256" key="3">
    <source>
        <dbReference type="ARBA" id="ARBA00023098"/>
    </source>
</evidence>
<accession>A0A0Q9YXI7</accession>
<feature type="short sequence motif" description="DGA/G" evidence="4">
    <location>
        <begin position="203"/>
        <end position="205"/>
    </location>
</feature>
<evidence type="ECO:0000256" key="2">
    <source>
        <dbReference type="ARBA" id="ARBA00022963"/>
    </source>
</evidence>